<dbReference type="EMBL" id="UGOD01000001">
    <property type="protein sequence ID" value="STX51699.1"/>
    <property type="molecule type" value="Genomic_DNA"/>
</dbReference>
<sequence length="256" mass="28315">MPNGDNQTEEANKEFKKKYSSVLLQLEIIARQKARGENKLARAAADEAGFAAAGLDQHGNMTPYWEQVKKKAHEFTSPSGQASYVEWHTGIMDIFGAMYTLSQAKGNSPSLIVKAASSTKDALGGVRDFFTLQFGTKFGSPSQHVDYKLTVNDKGVLTTDVYINNILISPDNPNEREFKQQFDIGVSAWLKQRGFDIDKDGVIKDEKTGKVMTPQMFEEINKDDDRGLKAFFSGSYKLKIDQALDTGPTPPSMSPS</sequence>
<accession>A0A378JNC5</accession>
<protein>
    <recommendedName>
        <fullName evidence="3">Membrane-associated HD superfamily hydrolase</fullName>
    </recommendedName>
</protein>
<dbReference type="AlphaFoldDB" id="A0A378JNC5"/>
<gene>
    <name evidence="1" type="ORF">NCTC13316_01795</name>
</gene>
<dbReference type="OrthoDB" id="5654275at2"/>
<dbReference type="RefSeq" id="WP_115331318.1">
    <property type="nucleotide sequence ID" value="NZ_CAAAHP010000002.1"/>
</dbReference>
<proteinExistence type="predicted"/>
<name>A0A378JNC5_9GAMM</name>
<evidence type="ECO:0000313" key="1">
    <source>
        <dbReference type="EMBL" id="STX51699.1"/>
    </source>
</evidence>
<organism evidence="1 2">
    <name type="scientific">Legionella busanensis</name>
    <dbReference type="NCBI Taxonomy" id="190655"/>
    <lineage>
        <taxon>Bacteria</taxon>
        <taxon>Pseudomonadati</taxon>
        <taxon>Pseudomonadota</taxon>
        <taxon>Gammaproteobacteria</taxon>
        <taxon>Legionellales</taxon>
        <taxon>Legionellaceae</taxon>
        <taxon>Legionella</taxon>
    </lineage>
</organism>
<dbReference type="Proteomes" id="UP000254794">
    <property type="component" value="Unassembled WGS sequence"/>
</dbReference>
<reference evidence="1 2" key="1">
    <citation type="submission" date="2018-06" db="EMBL/GenBank/DDBJ databases">
        <authorList>
            <consortium name="Pathogen Informatics"/>
            <person name="Doyle S."/>
        </authorList>
    </citation>
    <scope>NUCLEOTIDE SEQUENCE [LARGE SCALE GENOMIC DNA]</scope>
    <source>
        <strain evidence="1 2">NCTC13316</strain>
    </source>
</reference>
<evidence type="ECO:0000313" key="2">
    <source>
        <dbReference type="Proteomes" id="UP000254794"/>
    </source>
</evidence>
<keyword evidence="2" id="KW-1185">Reference proteome</keyword>
<evidence type="ECO:0008006" key="3">
    <source>
        <dbReference type="Google" id="ProtNLM"/>
    </source>
</evidence>